<protein>
    <submittedName>
        <fullName evidence="1">Uncharacterized protein</fullName>
    </submittedName>
</protein>
<gene>
    <name evidence="1" type="ORF">ACFQL7_20265</name>
    <name evidence="2" type="ORF">ACFQL7_20605</name>
</gene>
<proteinExistence type="predicted"/>
<comment type="caution">
    <text evidence="1">The sequence shown here is derived from an EMBL/GenBank/DDBJ whole genome shotgun (WGS) entry which is preliminary data.</text>
</comment>
<evidence type="ECO:0000313" key="2">
    <source>
        <dbReference type="EMBL" id="MFC7191954.1"/>
    </source>
</evidence>
<dbReference type="EMBL" id="JBHTAX010000002">
    <property type="protein sequence ID" value="MFC7191954.1"/>
    <property type="molecule type" value="Genomic_DNA"/>
</dbReference>
<dbReference type="EMBL" id="JBHTAX010000001">
    <property type="protein sequence ID" value="MFC7191889.1"/>
    <property type="molecule type" value="Genomic_DNA"/>
</dbReference>
<dbReference type="GeneID" id="76201678"/>
<dbReference type="RefSeq" id="WP_264822348.1">
    <property type="nucleotide sequence ID" value="NZ_CP110249.1"/>
</dbReference>
<reference evidence="1" key="1">
    <citation type="journal article" date="2014" name="Int. J. Syst. Evol. Microbiol.">
        <title>Complete genome sequence of Corynebacterium casei LMG S-19264T (=DSM 44701T), isolated from a smear-ripened cheese.</title>
        <authorList>
            <consortium name="US DOE Joint Genome Institute (JGI-PGF)"/>
            <person name="Walter F."/>
            <person name="Albersmeier A."/>
            <person name="Kalinowski J."/>
            <person name="Ruckert C."/>
        </authorList>
    </citation>
    <scope>NUCLEOTIDE SEQUENCE [LARGE SCALE GENOMIC DNA]</scope>
    <source>
        <strain evidence="1">NBRC 107106</strain>
    </source>
</reference>
<sequence>MSSEKHITLEPHPGRIVQANIEPSFIEELDEVDLKPRNHITITISDVDWDDQKTVEMSEEAFRTITEGLLY</sequence>
<reference evidence="3" key="2">
    <citation type="journal article" date="2019" name="Int. J. Syst. Evol. Microbiol.">
        <title>The Global Catalogue of Microorganisms (GCM) 10K type strain sequencing project: providing services to taxonomists for standard genome sequencing and annotation.</title>
        <authorList>
            <consortium name="The Broad Institute Genomics Platform"/>
            <consortium name="The Broad Institute Genome Sequencing Center for Infectious Disease"/>
            <person name="Wu L."/>
            <person name="Ma J."/>
        </authorList>
    </citation>
    <scope>NUCLEOTIDE SEQUENCE [LARGE SCALE GENOMIC DNA]</scope>
    <source>
        <strain evidence="3">RDMS1</strain>
    </source>
</reference>
<dbReference type="AlphaFoldDB" id="A0ABD5YRL7"/>
<keyword evidence="3" id="KW-1185">Reference proteome</keyword>
<evidence type="ECO:0000313" key="1">
    <source>
        <dbReference type="EMBL" id="MFC7191889.1"/>
    </source>
</evidence>
<accession>A0ABD5YRL7</accession>
<dbReference type="Proteomes" id="UP001596417">
    <property type="component" value="Unassembled WGS sequence"/>
</dbReference>
<evidence type="ECO:0000313" key="3">
    <source>
        <dbReference type="Proteomes" id="UP001596417"/>
    </source>
</evidence>
<organism evidence="1 3">
    <name type="scientific">Halocatena marina</name>
    <dbReference type="NCBI Taxonomy" id="2934937"/>
    <lineage>
        <taxon>Archaea</taxon>
        <taxon>Methanobacteriati</taxon>
        <taxon>Methanobacteriota</taxon>
        <taxon>Stenosarchaea group</taxon>
        <taxon>Halobacteria</taxon>
        <taxon>Halobacteriales</taxon>
        <taxon>Natronomonadaceae</taxon>
        <taxon>Halocatena</taxon>
    </lineage>
</organism>
<reference evidence="1" key="3">
    <citation type="submission" date="2024-09" db="EMBL/GenBank/DDBJ databases">
        <authorList>
            <person name="Sun Q."/>
        </authorList>
    </citation>
    <scope>NUCLEOTIDE SEQUENCE</scope>
    <source>
        <strain evidence="1">NBRC 107106</strain>
    </source>
</reference>
<name>A0ABD5YRL7_9EURY</name>